<name>A0ABX8V3Y5_9BACT</name>
<dbReference type="RefSeq" id="WP_215217760.1">
    <property type="nucleotide sequence ID" value="NZ_CP075587.1"/>
</dbReference>
<protein>
    <recommendedName>
        <fullName evidence="3">Double zinc ribbon domain-containing protein</fullName>
    </recommendedName>
</protein>
<evidence type="ECO:0008006" key="3">
    <source>
        <dbReference type="Google" id="ProtNLM"/>
    </source>
</evidence>
<dbReference type="EMBL" id="CP075587">
    <property type="protein sequence ID" value="QYF49207.1"/>
    <property type="molecule type" value="Genomic_DNA"/>
</dbReference>
<organism evidence="1 2">
    <name type="scientific">Candidatus Rhabdochlamydia oedothoracis</name>
    <dbReference type="NCBI Taxonomy" id="2720720"/>
    <lineage>
        <taxon>Bacteria</taxon>
        <taxon>Pseudomonadati</taxon>
        <taxon>Chlamydiota</taxon>
        <taxon>Chlamydiia</taxon>
        <taxon>Parachlamydiales</taxon>
        <taxon>Candidatus Rhabdochlamydiaceae</taxon>
        <taxon>Candidatus Rhabdochlamydia</taxon>
    </lineage>
</organism>
<accession>A0ABX8V3Y5</accession>
<gene>
    <name evidence="1" type="ORF">RHABOEDO_001501</name>
</gene>
<keyword evidence="2" id="KW-1185">Reference proteome</keyword>
<proteinExistence type="predicted"/>
<evidence type="ECO:0000313" key="1">
    <source>
        <dbReference type="EMBL" id="QYF49207.1"/>
    </source>
</evidence>
<sequence>MKVLLKNLSRAIQQICYPSICIYCHKLCNSKRHIFCEECFDLINILEKEERCSCCFSASYEPYCLSCTHQTNIKQAYVSEQRGPLYALLEKILKGQHYRIPAVAALMAYQYIRLDFSLPDYIIPNLCKHKRLSILLAKEISKILQVPHRRFFLKKVRNSHVLLIGFQQDQSYDKSMQVVKKENPEILIGFTLIGSL</sequence>
<dbReference type="Proteomes" id="UP000826014">
    <property type="component" value="Chromosome"/>
</dbReference>
<reference evidence="1 2" key="1">
    <citation type="journal article" date="2022" name="bioRxiv">
        <title>Ecology and evolution of chlamydial symbionts of arthropods.</title>
        <authorList>
            <person name="Halter T."/>
            <person name="Koestlbacher S."/>
            <person name="Collingro A."/>
            <person name="Sixt B.S."/>
            <person name="Toenshoff E.R."/>
            <person name="Hendrickx F."/>
            <person name="Kostanjsek R."/>
            <person name="Horn M."/>
        </authorList>
    </citation>
    <scope>NUCLEOTIDE SEQUENCE [LARGE SCALE GENOMIC DNA]</scope>
    <source>
        <strain evidence="1">W744xW776</strain>
    </source>
</reference>
<evidence type="ECO:0000313" key="2">
    <source>
        <dbReference type="Proteomes" id="UP000826014"/>
    </source>
</evidence>